<feature type="transmembrane region" description="Helical" evidence="1">
    <location>
        <begin position="57"/>
        <end position="79"/>
    </location>
</feature>
<sequence>MSAITAGVVCIGIAAGVAVIADAMEIIMSAANGSSTEAMVSKDNVVAGADTLGVDSVLMKAARGVATLSLIIFGGLCMLSKGHWILVQWTDQFMQFGTSLPYPRISCCMCKEDCPAQSDIDSKSNRKKFESLVEYCKGC</sequence>
<keyword evidence="1" id="KW-1133">Transmembrane helix</keyword>
<dbReference type="WBParaSite" id="nRc.2.0.1.t36659-RA">
    <property type="protein sequence ID" value="nRc.2.0.1.t36659-RA"/>
    <property type="gene ID" value="nRc.2.0.1.g36659"/>
</dbReference>
<reference evidence="3" key="1">
    <citation type="submission" date="2022-11" db="UniProtKB">
        <authorList>
            <consortium name="WormBaseParasite"/>
        </authorList>
    </citation>
    <scope>IDENTIFICATION</scope>
</reference>
<dbReference type="AlphaFoldDB" id="A0A915KFC3"/>
<protein>
    <submittedName>
        <fullName evidence="3">Transmembrane protein</fullName>
    </submittedName>
</protein>
<organism evidence="2 3">
    <name type="scientific">Romanomermis culicivorax</name>
    <name type="common">Nematode worm</name>
    <dbReference type="NCBI Taxonomy" id="13658"/>
    <lineage>
        <taxon>Eukaryota</taxon>
        <taxon>Metazoa</taxon>
        <taxon>Ecdysozoa</taxon>
        <taxon>Nematoda</taxon>
        <taxon>Enoplea</taxon>
        <taxon>Dorylaimia</taxon>
        <taxon>Mermithida</taxon>
        <taxon>Mermithoidea</taxon>
        <taxon>Mermithidae</taxon>
        <taxon>Romanomermis</taxon>
    </lineage>
</organism>
<proteinExistence type="predicted"/>
<dbReference type="Proteomes" id="UP000887565">
    <property type="component" value="Unplaced"/>
</dbReference>
<keyword evidence="1" id="KW-0812">Transmembrane</keyword>
<evidence type="ECO:0000313" key="3">
    <source>
        <dbReference type="WBParaSite" id="nRc.2.0.1.t36659-RA"/>
    </source>
</evidence>
<evidence type="ECO:0000256" key="1">
    <source>
        <dbReference type="SAM" id="Phobius"/>
    </source>
</evidence>
<keyword evidence="2" id="KW-1185">Reference proteome</keyword>
<keyword evidence="1" id="KW-0472">Membrane</keyword>
<name>A0A915KFC3_ROMCU</name>
<evidence type="ECO:0000313" key="2">
    <source>
        <dbReference type="Proteomes" id="UP000887565"/>
    </source>
</evidence>
<accession>A0A915KFC3</accession>